<feature type="transmembrane region" description="Helical" evidence="7">
    <location>
        <begin position="613"/>
        <end position="633"/>
    </location>
</feature>
<dbReference type="PANTHER" id="PTHR43289">
    <property type="entry name" value="MITOGEN-ACTIVATED PROTEIN KINASE KINASE KINASE 20-RELATED"/>
    <property type="match status" value="1"/>
</dbReference>
<dbReference type="PROSITE" id="PS00108">
    <property type="entry name" value="PROTEIN_KINASE_ST"/>
    <property type="match status" value="1"/>
</dbReference>
<keyword evidence="7" id="KW-0472">Membrane</keyword>
<sequence>MSLEDAPSPQDAGSLRTIADRIAGISSLAKTIERAPGATIRPDAPDPSLLETLAPAIEAREGERAIRLGRTLGEGGMGVVREGVQVSLARRVAVKTLRERDRDAGTQRATEKLLYEARVTGALEHPNVVPVHDIAADPQGTPLIVLKHIDGVVWSELLRDPARLERDHGATDPLEWHLRVLLQVCNAVHFAHTRGVLHRDLKPDNVMIGGFGEVYVLDWGLAVRTADQASAMPKMDPAEGLVLAGTPWYMAPEMLGGAAARLSPATDVYLLGGVLHEIVTGRAPHQEGNLHAILASVVQSRPHLDASVPEELAAIVRRALDPDPARRYGSADALRSAVEGFLRHRGAVQLAVEAERSLAALEEELARKDATPAREVIDRHFAECRFGFRAALRAWPENTRAKDGLERAVSRMVAHELDAARPHAAAALLGELDAPPRALASRVSDAVRAWDARQEALLRLDREHDPSLGRGLRLSITVFVGLFWTLGPVLAPYVDPTYGSSHASMTVLPVTLTALVAIVAFSLRDHVLQTSFNRRLAAAFFLSQLGEIFIYIGGSAAQMTIAQCHAVVMLVASGTVGMLAAAVSRAFWIASVAFVAAFAVGSVWPQWIGIAEAVANAIITITAIVLWSQRVTLPKRASKR</sequence>
<dbReference type="GO" id="GO:0005524">
    <property type="term" value="F:ATP binding"/>
    <property type="evidence" value="ECO:0007669"/>
    <property type="project" value="UniProtKB-UniRule"/>
</dbReference>
<feature type="binding site" evidence="5">
    <location>
        <position position="95"/>
    </location>
    <ligand>
        <name>ATP</name>
        <dbReference type="ChEBI" id="CHEBI:30616"/>
    </ligand>
</feature>
<feature type="domain" description="Protein kinase" evidence="8">
    <location>
        <begin position="66"/>
        <end position="342"/>
    </location>
</feature>
<feature type="transmembrane region" description="Helical" evidence="7">
    <location>
        <begin position="472"/>
        <end position="491"/>
    </location>
</feature>
<dbReference type="InterPro" id="IPR017441">
    <property type="entry name" value="Protein_kinase_ATP_BS"/>
</dbReference>
<keyword evidence="6" id="KW-0175">Coiled coil</keyword>
<dbReference type="STRING" id="927083.DB32_003085"/>
<dbReference type="KEGG" id="samy:DB32_003085"/>
<organism evidence="9 10">
    <name type="scientific">Sandaracinus amylolyticus</name>
    <dbReference type="NCBI Taxonomy" id="927083"/>
    <lineage>
        <taxon>Bacteria</taxon>
        <taxon>Pseudomonadati</taxon>
        <taxon>Myxococcota</taxon>
        <taxon>Polyangia</taxon>
        <taxon>Polyangiales</taxon>
        <taxon>Sandaracinaceae</taxon>
        <taxon>Sandaracinus</taxon>
    </lineage>
</organism>
<feature type="coiled-coil region" evidence="6">
    <location>
        <begin position="344"/>
        <end position="371"/>
    </location>
</feature>
<dbReference type="PROSITE" id="PS00107">
    <property type="entry name" value="PROTEIN_KINASE_ATP"/>
    <property type="match status" value="1"/>
</dbReference>
<dbReference type="AlphaFoldDB" id="A0A0F6W2R3"/>
<protein>
    <submittedName>
        <fullName evidence="9">Serine/threonine-protein kinase PknA</fullName>
    </submittedName>
</protein>
<evidence type="ECO:0000256" key="5">
    <source>
        <dbReference type="PROSITE-ProRule" id="PRU10141"/>
    </source>
</evidence>
<feature type="transmembrane region" description="Helical" evidence="7">
    <location>
        <begin position="503"/>
        <end position="523"/>
    </location>
</feature>
<evidence type="ECO:0000256" key="4">
    <source>
        <dbReference type="ARBA" id="ARBA00022840"/>
    </source>
</evidence>
<feature type="transmembrane region" description="Helical" evidence="7">
    <location>
        <begin position="560"/>
        <end position="580"/>
    </location>
</feature>
<dbReference type="InterPro" id="IPR000719">
    <property type="entry name" value="Prot_kinase_dom"/>
</dbReference>
<keyword evidence="10" id="KW-1185">Reference proteome</keyword>
<feature type="transmembrane region" description="Helical" evidence="7">
    <location>
        <begin position="535"/>
        <end position="554"/>
    </location>
</feature>
<evidence type="ECO:0000256" key="1">
    <source>
        <dbReference type="ARBA" id="ARBA00022679"/>
    </source>
</evidence>
<name>A0A0F6W2R3_9BACT</name>
<dbReference type="EMBL" id="CP011125">
    <property type="protein sequence ID" value="AKF05936.1"/>
    <property type="molecule type" value="Genomic_DNA"/>
</dbReference>
<evidence type="ECO:0000256" key="3">
    <source>
        <dbReference type="ARBA" id="ARBA00022777"/>
    </source>
</evidence>
<keyword evidence="1" id="KW-0808">Transferase</keyword>
<keyword evidence="2 5" id="KW-0547">Nucleotide-binding</keyword>
<dbReference type="SUPFAM" id="SSF56112">
    <property type="entry name" value="Protein kinase-like (PK-like)"/>
    <property type="match status" value="1"/>
</dbReference>
<dbReference type="Gene3D" id="3.30.200.20">
    <property type="entry name" value="Phosphorylase Kinase, domain 1"/>
    <property type="match status" value="1"/>
</dbReference>
<dbReference type="Proteomes" id="UP000034883">
    <property type="component" value="Chromosome"/>
</dbReference>
<accession>A0A0F6W2R3</accession>
<dbReference type="PANTHER" id="PTHR43289:SF6">
    <property type="entry name" value="SERINE_THREONINE-PROTEIN KINASE NEKL-3"/>
    <property type="match status" value="1"/>
</dbReference>
<reference evidence="9 10" key="1">
    <citation type="submission" date="2015-03" db="EMBL/GenBank/DDBJ databases">
        <title>Genome assembly of Sandaracinus amylolyticus DSM 53668.</title>
        <authorList>
            <person name="Sharma G."/>
            <person name="Subramanian S."/>
        </authorList>
    </citation>
    <scope>NUCLEOTIDE SEQUENCE [LARGE SCALE GENOMIC DNA]</scope>
    <source>
        <strain evidence="9 10">DSM 53668</strain>
    </source>
</reference>
<dbReference type="InterPro" id="IPR008271">
    <property type="entry name" value="Ser/Thr_kinase_AS"/>
</dbReference>
<evidence type="ECO:0000256" key="6">
    <source>
        <dbReference type="SAM" id="Coils"/>
    </source>
</evidence>
<dbReference type="GO" id="GO:0004674">
    <property type="term" value="F:protein serine/threonine kinase activity"/>
    <property type="evidence" value="ECO:0007669"/>
    <property type="project" value="TreeGrafter"/>
</dbReference>
<evidence type="ECO:0000313" key="9">
    <source>
        <dbReference type="EMBL" id="AKF05936.1"/>
    </source>
</evidence>
<gene>
    <name evidence="9" type="ORF">DB32_003085</name>
</gene>
<keyword evidence="7" id="KW-0812">Transmembrane</keyword>
<dbReference type="CDD" id="cd14014">
    <property type="entry name" value="STKc_PknB_like"/>
    <property type="match status" value="1"/>
</dbReference>
<dbReference type="InterPro" id="IPR011009">
    <property type="entry name" value="Kinase-like_dom_sf"/>
</dbReference>
<dbReference type="RefSeq" id="WP_053233153.1">
    <property type="nucleotide sequence ID" value="NZ_CP011125.1"/>
</dbReference>
<dbReference type="OrthoDB" id="279610at2"/>
<dbReference type="PROSITE" id="PS50011">
    <property type="entry name" value="PROTEIN_KINASE_DOM"/>
    <property type="match status" value="1"/>
</dbReference>
<keyword evidence="7" id="KW-1133">Transmembrane helix</keyword>
<evidence type="ECO:0000256" key="2">
    <source>
        <dbReference type="ARBA" id="ARBA00022741"/>
    </source>
</evidence>
<evidence type="ECO:0000259" key="8">
    <source>
        <dbReference type="PROSITE" id="PS50011"/>
    </source>
</evidence>
<keyword evidence="3 9" id="KW-0418">Kinase</keyword>
<proteinExistence type="predicted"/>
<evidence type="ECO:0000313" key="10">
    <source>
        <dbReference type="Proteomes" id="UP000034883"/>
    </source>
</evidence>
<dbReference type="Pfam" id="PF00069">
    <property type="entry name" value="Pkinase"/>
    <property type="match status" value="1"/>
</dbReference>
<dbReference type="SMART" id="SM00220">
    <property type="entry name" value="S_TKc"/>
    <property type="match status" value="1"/>
</dbReference>
<evidence type="ECO:0000256" key="7">
    <source>
        <dbReference type="SAM" id="Phobius"/>
    </source>
</evidence>
<keyword evidence="4 5" id="KW-0067">ATP-binding</keyword>
<dbReference type="Gene3D" id="1.10.510.10">
    <property type="entry name" value="Transferase(Phosphotransferase) domain 1"/>
    <property type="match status" value="1"/>
</dbReference>